<feature type="domain" description="RPAP1 N-terminal" evidence="6">
    <location>
        <begin position="149"/>
        <end position="192"/>
    </location>
</feature>
<comment type="similarity">
    <text evidence="2">Belongs to the RPAP1 family.</text>
</comment>
<feature type="domain" description="RPAP1 C-terminal" evidence="5">
    <location>
        <begin position="261"/>
        <end position="326"/>
    </location>
</feature>
<evidence type="ECO:0000256" key="1">
    <source>
        <dbReference type="ARBA" id="ARBA00004123"/>
    </source>
</evidence>
<evidence type="ECO:0000313" key="9">
    <source>
        <dbReference type="Proteomes" id="UP000007266"/>
    </source>
</evidence>
<dbReference type="SUPFAM" id="SSF48371">
    <property type="entry name" value="ARM repeat"/>
    <property type="match status" value="1"/>
</dbReference>
<reference evidence="8 9" key="2">
    <citation type="journal article" date="2010" name="Nucleic Acids Res.">
        <title>BeetleBase in 2010: revisions to provide comprehensive genomic information for Tribolium castaneum.</title>
        <authorList>
            <person name="Kim H.S."/>
            <person name="Murphy T."/>
            <person name="Xia J."/>
            <person name="Caragea D."/>
            <person name="Park Y."/>
            <person name="Beeman R.W."/>
            <person name="Lorenzen M.D."/>
            <person name="Butcher S."/>
            <person name="Manak J.R."/>
            <person name="Brown S.J."/>
        </authorList>
    </citation>
    <scope>GENOME REANNOTATION</scope>
    <source>
        <strain evidence="8 9">Georgia GA2</strain>
    </source>
</reference>
<accession>D6WZF8</accession>
<dbReference type="InterPro" id="IPR039913">
    <property type="entry name" value="RPAP1/Rba50"/>
</dbReference>
<dbReference type="InterPro" id="IPR013930">
    <property type="entry name" value="RPAP1_N"/>
</dbReference>
<dbReference type="OrthoDB" id="348201at2759"/>
<dbReference type="eggNOG" id="KOG1894">
    <property type="taxonomic scope" value="Eukaryota"/>
</dbReference>
<dbReference type="OMA" id="KYFLQCV"/>
<reference evidence="8 9" key="1">
    <citation type="journal article" date="2008" name="Nature">
        <title>The genome of the model beetle and pest Tribolium castaneum.</title>
        <authorList>
            <consortium name="Tribolium Genome Sequencing Consortium"/>
            <person name="Richards S."/>
            <person name="Gibbs R.A."/>
            <person name="Weinstock G.M."/>
            <person name="Brown S.J."/>
            <person name="Denell R."/>
            <person name="Beeman R.W."/>
            <person name="Gibbs R."/>
            <person name="Beeman R.W."/>
            <person name="Brown S.J."/>
            <person name="Bucher G."/>
            <person name="Friedrich M."/>
            <person name="Grimmelikhuijzen C.J."/>
            <person name="Klingler M."/>
            <person name="Lorenzen M."/>
            <person name="Richards S."/>
            <person name="Roth S."/>
            <person name="Schroder R."/>
            <person name="Tautz D."/>
            <person name="Zdobnov E.M."/>
            <person name="Muzny D."/>
            <person name="Gibbs R.A."/>
            <person name="Weinstock G.M."/>
            <person name="Attaway T."/>
            <person name="Bell S."/>
            <person name="Buhay C.J."/>
            <person name="Chandrabose M.N."/>
            <person name="Chavez D."/>
            <person name="Clerk-Blankenburg K.P."/>
            <person name="Cree A."/>
            <person name="Dao M."/>
            <person name="Davis C."/>
            <person name="Chacko J."/>
            <person name="Dinh H."/>
            <person name="Dugan-Rocha S."/>
            <person name="Fowler G."/>
            <person name="Garner T.T."/>
            <person name="Garnes J."/>
            <person name="Gnirke A."/>
            <person name="Hawes A."/>
            <person name="Hernandez J."/>
            <person name="Hines S."/>
            <person name="Holder M."/>
            <person name="Hume J."/>
            <person name="Jhangiani S.N."/>
            <person name="Joshi V."/>
            <person name="Khan Z.M."/>
            <person name="Jackson L."/>
            <person name="Kovar C."/>
            <person name="Kowis A."/>
            <person name="Lee S."/>
            <person name="Lewis L.R."/>
            <person name="Margolis J."/>
            <person name="Morgan M."/>
            <person name="Nazareth L.V."/>
            <person name="Nguyen N."/>
            <person name="Okwuonu G."/>
            <person name="Parker D."/>
            <person name="Richards S."/>
            <person name="Ruiz S.J."/>
            <person name="Santibanez J."/>
            <person name="Savard J."/>
            <person name="Scherer S.E."/>
            <person name="Schneider B."/>
            <person name="Sodergren E."/>
            <person name="Tautz D."/>
            <person name="Vattahil S."/>
            <person name="Villasana D."/>
            <person name="White C.S."/>
            <person name="Wright R."/>
            <person name="Park Y."/>
            <person name="Beeman R.W."/>
            <person name="Lord J."/>
            <person name="Oppert B."/>
            <person name="Lorenzen M."/>
            <person name="Brown S."/>
            <person name="Wang L."/>
            <person name="Savard J."/>
            <person name="Tautz D."/>
            <person name="Richards S."/>
            <person name="Weinstock G."/>
            <person name="Gibbs R.A."/>
            <person name="Liu Y."/>
            <person name="Worley K."/>
            <person name="Weinstock G."/>
            <person name="Elsik C.G."/>
            <person name="Reese J.T."/>
            <person name="Elhaik E."/>
            <person name="Landan G."/>
            <person name="Graur D."/>
            <person name="Arensburger P."/>
            <person name="Atkinson P."/>
            <person name="Beeman R.W."/>
            <person name="Beidler J."/>
            <person name="Brown S.J."/>
            <person name="Demuth J.P."/>
            <person name="Drury D.W."/>
            <person name="Du Y.Z."/>
            <person name="Fujiwara H."/>
            <person name="Lorenzen M."/>
            <person name="Maselli V."/>
            <person name="Osanai M."/>
            <person name="Park Y."/>
            <person name="Robertson H.M."/>
            <person name="Tu Z."/>
            <person name="Wang J.J."/>
            <person name="Wang S."/>
            <person name="Richards S."/>
            <person name="Song H."/>
            <person name="Zhang L."/>
            <person name="Sodergren E."/>
            <person name="Werner D."/>
            <person name="Stanke M."/>
            <person name="Morgenstern B."/>
            <person name="Solovyev V."/>
            <person name="Kosarev P."/>
            <person name="Brown G."/>
            <person name="Chen H.C."/>
            <person name="Ermolaeva O."/>
            <person name="Hlavina W."/>
            <person name="Kapustin Y."/>
            <person name="Kiryutin B."/>
            <person name="Kitts P."/>
            <person name="Maglott D."/>
            <person name="Pruitt K."/>
            <person name="Sapojnikov V."/>
            <person name="Souvorov A."/>
            <person name="Mackey A.J."/>
            <person name="Waterhouse R.M."/>
            <person name="Wyder S."/>
            <person name="Zdobnov E.M."/>
            <person name="Zdobnov E.M."/>
            <person name="Wyder S."/>
            <person name="Kriventseva E.V."/>
            <person name="Kadowaki T."/>
            <person name="Bork P."/>
            <person name="Aranda M."/>
            <person name="Bao R."/>
            <person name="Beermann A."/>
            <person name="Berns N."/>
            <person name="Bolognesi R."/>
            <person name="Bonneton F."/>
            <person name="Bopp D."/>
            <person name="Brown S.J."/>
            <person name="Bucher G."/>
            <person name="Butts T."/>
            <person name="Chaumot A."/>
            <person name="Denell R.E."/>
            <person name="Ferrier D.E."/>
            <person name="Friedrich M."/>
            <person name="Gordon C.M."/>
            <person name="Jindra M."/>
            <person name="Klingler M."/>
            <person name="Lan Q."/>
            <person name="Lattorff H.M."/>
            <person name="Laudet V."/>
            <person name="von Levetsow C."/>
            <person name="Liu Z."/>
            <person name="Lutz R."/>
            <person name="Lynch J.A."/>
            <person name="da Fonseca R.N."/>
            <person name="Posnien N."/>
            <person name="Reuter R."/>
            <person name="Roth S."/>
            <person name="Savard J."/>
            <person name="Schinko J.B."/>
            <person name="Schmitt C."/>
            <person name="Schoppmeier M."/>
            <person name="Schroder R."/>
            <person name="Shippy T.D."/>
            <person name="Simonnet F."/>
            <person name="Marques-Souza H."/>
            <person name="Tautz D."/>
            <person name="Tomoyasu Y."/>
            <person name="Trauner J."/>
            <person name="Van der Zee M."/>
            <person name="Vervoort M."/>
            <person name="Wittkopp N."/>
            <person name="Wimmer E.A."/>
            <person name="Yang X."/>
            <person name="Jones A.K."/>
            <person name="Sattelle D.B."/>
            <person name="Ebert P.R."/>
            <person name="Nelson D."/>
            <person name="Scott J.G."/>
            <person name="Beeman R.W."/>
            <person name="Muthukrishnan S."/>
            <person name="Kramer K.J."/>
            <person name="Arakane Y."/>
            <person name="Beeman R.W."/>
            <person name="Zhu Q."/>
            <person name="Hogenkamp D."/>
            <person name="Dixit R."/>
            <person name="Oppert B."/>
            <person name="Jiang H."/>
            <person name="Zou Z."/>
            <person name="Marshall J."/>
            <person name="Elpidina E."/>
            <person name="Vinokurov K."/>
            <person name="Oppert C."/>
            <person name="Zou Z."/>
            <person name="Evans J."/>
            <person name="Lu Z."/>
            <person name="Zhao P."/>
            <person name="Sumathipala N."/>
            <person name="Altincicek B."/>
            <person name="Vilcinskas A."/>
            <person name="Williams M."/>
            <person name="Hultmark D."/>
            <person name="Hetru C."/>
            <person name="Jiang H."/>
            <person name="Grimmelikhuijzen C.J."/>
            <person name="Hauser F."/>
            <person name="Cazzamali G."/>
            <person name="Williamson M."/>
            <person name="Park Y."/>
            <person name="Li B."/>
            <person name="Tanaka Y."/>
            <person name="Predel R."/>
            <person name="Neupert S."/>
            <person name="Schachtner J."/>
            <person name="Verleyen P."/>
            <person name="Raible F."/>
            <person name="Bork P."/>
            <person name="Friedrich M."/>
            <person name="Walden K.K."/>
            <person name="Robertson H.M."/>
            <person name="Angeli S."/>
            <person name="Foret S."/>
            <person name="Bucher G."/>
            <person name="Schuetz S."/>
            <person name="Maleszka R."/>
            <person name="Wimmer E.A."/>
            <person name="Beeman R.W."/>
            <person name="Lorenzen M."/>
            <person name="Tomoyasu Y."/>
            <person name="Miller S.C."/>
            <person name="Grossmann D."/>
            <person name="Bucher G."/>
        </authorList>
    </citation>
    <scope>NUCLEOTIDE SEQUENCE [LARGE SCALE GENOMIC DNA]</scope>
    <source>
        <strain evidence="8 9">Georgia GA2</strain>
    </source>
</reference>
<dbReference type="Pfam" id="PF08620">
    <property type="entry name" value="RPAP1_C"/>
    <property type="match status" value="1"/>
</dbReference>
<keyword evidence="3" id="KW-0804">Transcription</keyword>
<comment type="subcellular location">
    <subcellularLocation>
        <location evidence="1">Nucleus</location>
    </subcellularLocation>
</comment>
<dbReference type="STRING" id="7070.D6WZF8"/>
<dbReference type="KEGG" id="tca:658688"/>
<feature type="domain" description="RPAP1/MINIYO-like TPR repeats" evidence="7">
    <location>
        <begin position="901"/>
        <end position="1115"/>
    </location>
</feature>
<evidence type="ECO:0000259" key="7">
    <source>
        <dbReference type="Pfam" id="PF25766"/>
    </source>
</evidence>
<dbReference type="InterPro" id="IPR057989">
    <property type="entry name" value="TPR_RPAP1/MINIYO-like"/>
</dbReference>
<keyword evidence="9" id="KW-1185">Reference proteome</keyword>
<proteinExistence type="inferred from homology"/>
<keyword evidence="4" id="KW-0539">Nucleus</keyword>
<name>D6WZF8_TRICA</name>
<sequence>MYARPKPGETEEDLLRLQEDFNRAQSENKIKLAATVISEKRDQTAAPVATDIQDQIANTFEAIPDATNVGKIVEKLADKTALPLLNFSTNGGFPKPKRRDASCEASSDGGSIFARQFKRMKGGKGPPKPVPEVALPSQSFVLSGSEKDSIHAENVQKMRGMSEEEILEERERLMATMDPAIIAFLKSRRREQDARMNRTPTIQEQNEAAENMDVDEIETASEILKQPQAEKWLNFKTLETGKLAWMKGVEMPKIDKNKSFEARFDFEGWVLPYTEKEISEKSRVLYHHGEEAGRPGYTLQELFQLSRSNVIQQKIIALNTIANILSLHSTGVYDDVIDLPLEQIFFVLRFCLDDNTPAVLNAAIKAMRNLFYSKVDETCLDCLLGFGLSQVQPVLAVDNEEDDDRVNDQQLAETNLVKCLARTEILTRIRYIINTVKPSVETIVYCMDILTRLVRDSQLILTKVYKCENLVSSIIENFLPNAIQPDRNSPYGLPLLQAMKFLRILATRSQTIAADLVGKYRVMDAVLTYLSHENYAMNTNGLKLQTESLHLWSVFAHFNLTLDYLRVFQPVLVEMLNYHLKNTDVSMSVTYVRQGHVAAIVSLIGSCWKNASLVTPFLGTLETCASKWFSQFMTLTEFACGKLQIVASLSHCLASLAKSTQLPEVFDNLILRLLGSDGFKVVTQTVTNASMLLNNYETHKTSANFKSVEAAAWYTSEHVVPLLQTNSPIPFLSSLSFFIAASSNYKLKLDFLRHENVANYLTSLRALDKYHLSDNWFTRIESDLIMNILKISLVVRADLDTRPFYEIAVKCLSIFTSDRKPDIEFILEKIVFSASFYPSEALMRNLSIEQRHDCLETSLDNLHEILQVYIQVLGLKMDVPTFATNLCLDHGKGSVIPIDWIYTPIIVLYSNQQQNKARQAEAEQVFVIRNCLRWVLIYETYFPELATGVNPTDRFCRIACVFLGSDNLFLIDEIQNLLKLCLRNLMKCENEINFDREIQGLTSFQDFYIQLLEQYQGVSYGDVLFGNFILVPLAQRHSLKWRKTLWSEYMGVVEIFNVTVEQSVCPLGAFLSPVEEDLSLLKCYRRALVGGAVRKHSILYTIAKHHVEQYVLNKRSKV</sequence>
<evidence type="ECO:0000256" key="3">
    <source>
        <dbReference type="ARBA" id="ARBA00023163"/>
    </source>
</evidence>
<dbReference type="Pfam" id="PF25766">
    <property type="entry name" value="TPR_RPAP1"/>
    <property type="match status" value="1"/>
</dbReference>
<dbReference type="PANTHER" id="PTHR21483:SF18">
    <property type="entry name" value="RNA POLYMERASE II-ASSOCIATED PROTEIN 1"/>
    <property type="match status" value="1"/>
</dbReference>
<evidence type="ECO:0000256" key="4">
    <source>
        <dbReference type="ARBA" id="ARBA00023242"/>
    </source>
</evidence>
<organism evidence="8 9">
    <name type="scientific">Tribolium castaneum</name>
    <name type="common">Red flour beetle</name>
    <dbReference type="NCBI Taxonomy" id="7070"/>
    <lineage>
        <taxon>Eukaryota</taxon>
        <taxon>Metazoa</taxon>
        <taxon>Ecdysozoa</taxon>
        <taxon>Arthropoda</taxon>
        <taxon>Hexapoda</taxon>
        <taxon>Insecta</taxon>
        <taxon>Pterygota</taxon>
        <taxon>Neoptera</taxon>
        <taxon>Endopterygota</taxon>
        <taxon>Coleoptera</taxon>
        <taxon>Polyphaga</taxon>
        <taxon>Cucujiformia</taxon>
        <taxon>Tenebrionidae</taxon>
        <taxon>Tenebrionidae incertae sedis</taxon>
        <taxon>Tribolium</taxon>
    </lineage>
</organism>
<dbReference type="EMBL" id="KQ971372">
    <property type="protein sequence ID" value="EFA10420.1"/>
    <property type="molecule type" value="Genomic_DNA"/>
</dbReference>
<protein>
    <submittedName>
        <fullName evidence="8">Uncharacterized protein</fullName>
    </submittedName>
</protein>
<dbReference type="InterPro" id="IPR016024">
    <property type="entry name" value="ARM-type_fold"/>
</dbReference>
<dbReference type="PANTHER" id="PTHR21483">
    <property type="entry name" value="RNA POLYMERASE II-ASSOCIATED PROTEIN 1"/>
    <property type="match status" value="1"/>
</dbReference>
<evidence type="ECO:0000256" key="2">
    <source>
        <dbReference type="ARBA" id="ARBA00009953"/>
    </source>
</evidence>
<dbReference type="FunCoup" id="D6WZF8">
    <property type="interactions" value="1275"/>
</dbReference>
<dbReference type="HOGENOM" id="CLU_005296_2_0_1"/>
<dbReference type="Proteomes" id="UP000007266">
    <property type="component" value="Linkage group 9"/>
</dbReference>
<dbReference type="InParanoid" id="D6WZF8"/>
<dbReference type="AlphaFoldDB" id="D6WZF8"/>
<evidence type="ECO:0000259" key="6">
    <source>
        <dbReference type="Pfam" id="PF08621"/>
    </source>
</evidence>
<evidence type="ECO:0000313" key="8">
    <source>
        <dbReference type="EMBL" id="EFA10420.1"/>
    </source>
</evidence>
<gene>
    <name evidence="8" type="primary">AUGUSTUS-3.0.2_12660</name>
    <name evidence="8" type="ORF">TcasGA2_TC012660</name>
</gene>
<dbReference type="InterPro" id="IPR013929">
    <property type="entry name" value="RPAP1_C"/>
</dbReference>
<dbReference type="Pfam" id="PF08621">
    <property type="entry name" value="RPAP1_N"/>
    <property type="match status" value="1"/>
</dbReference>
<dbReference type="eggNOG" id="KOG4732">
    <property type="taxonomic scope" value="Eukaryota"/>
</dbReference>
<dbReference type="PhylomeDB" id="D6WZF8"/>
<dbReference type="GO" id="GO:0006366">
    <property type="term" value="P:transcription by RNA polymerase II"/>
    <property type="evidence" value="ECO:0007669"/>
    <property type="project" value="InterPro"/>
</dbReference>
<evidence type="ECO:0000259" key="5">
    <source>
        <dbReference type="Pfam" id="PF08620"/>
    </source>
</evidence>